<dbReference type="AlphaFoldDB" id="A0A7J7C753"/>
<accession>A0A7J7C753</accession>
<organism evidence="2 3">
    <name type="scientific">Tripterygium wilfordii</name>
    <name type="common">Thunder God vine</name>
    <dbReference type="NCBI Taxonomy" id="458696"/>
    <lineage>
        <taxon>Eukaryota</taxon>
        <taxon>Viridiplantae</taxon>
        <taxon>Streptophyta</taxon>
        <taxon>Embryophyta</taxon>
        <taxon>Tracheophyta</taxon>
        <taxon>Spermatophyta</taxon>
        <taxon>Magnoliopsida</taxon>
        <taxon>eudicotyledons</taxon>
        <taxon>Gunneridae</taxon>
        <taxon>Pentapetalae</taxon>
        <taxon>rosids</taxon>
        <taxon>fabids</taxon>
        <taxon>Celastrales</taxon>
        <taxon>Celastraceae</taxon>
        <taxon>Tripterygium</taxon>
    </lineage>
</organism>
<feature type="domain" description="Subtilisin-like protease fibronectin type-III" evidence="1">
    <location>
        <begin position="2"/>
        <end position="57"/>
    </location>
</feature>
<dbReference type="Pfam" id="PF17766">
    <property type="entry name" value="fn3_6"/>
    <property type="match status" value="1"/>
</dbReference>
<dbReference type="Proteomes" id="UP000593562">
    <property type="component" value="Unassembled WGS sequence"/>
</dbReference>
<evidence type="ECO:0000313" key="2">
    <source>
        <dbReference type="EMBL" id="KAF5729963.1"/>
    </source>
</evidence>
<dbReference type="EMBL" id="JAAARO010000020">
    <property type="protein sequence ID" value="KAF5729963.1"/>
    <property type="molecule type" value="Genomic_DNA"/>
</dbReference>
<comment type="caution">
    <text evidence="2">The sequence shown here is derived from an EMBL/GenBank/DDBJ whole genome shotgun (WGS) entry which is preliminary data.</text>
</comment>
<sequence length="59" mass="6336">MPNDISITVEPPVLPFSSIAEQKSFTVKVNGPKITQQSIMSGAILWKDGVHVGSNPMVN</sequence>
<gene>
    <name evidence="2" type="ORF">HS088_TW20G00332</name>
</gene>
<reference evidence="2 3" key="1">
    <citation type="journal article" date="2020" name="Nat. Commun.">
        <title>Genome of Tripterygium wilfordii and identification of cytochrome P450 involved in triptolide biosynthesis.</title>
        <authorList>
            <person name="Tu L."/>
            <person name="Su P."/>
            <person name="Zhang Z."/>
            <person name="Gao L."/>
            <person name="Wang J."/>
            <person name="Hu T."/>
            <person name="Zhou J."/>
            <person name="Zhang Y."/>
            <person name="Zhao Y."/>
            <person name="Liu Y."/>
            <person name="Song Y."/>
            <person name="Tong Y."/>
            <person name="Lu Y."/>
            <person name="Yang J."/>
            <person name="Xu C."/>
            <person name="Jia M."/>
            <person name="Peters R.J."/>
            <person name="Huang L."/>
            <person name="Gao W."/>
        </authorList>
    </citation>
    <scope>NUCLEOTIDE SEQUENCE [LARGE SCALE GENOMIC DNA]</scope>
    <source>
        <strain evidence="3">cv. XIE 37</strain>
        <tissue evidence="2">Leaf</tissue>
    </source>
</reference>
<dbReference type="InterPro" id="IPR041469">
    <property type="entry name" value="Subtilisin-like_FN3"/>
</dbReference>
<protein>
    <recommendedName>
        <fullName evidence="1">Subtilisin-like protease fibronectin type-III domain-containing protein</fullName>
    </recommendedName>
</protein>
<dbReference type="Gene3D" id="2.60.40.2310">
    <property type="match status" value="1"/>
</dbReference>
<dbReference type="InParanoid" id="A0A7J7C753"/>
<keyword evidence="3" id="KW-1185">Reference proteome</keyword>
<name>A0A7J7C753_TRIWF</name>
<evidence type="ECO:0000313" key="3">
    <source>
        <dbReference type="Proteomes" id="UP000593562"/>
    </source>
</evidence>
<evidence type="ECO:0000259" key="1">
    <source>
        <dbReference type="Pfam" id="PF17766"/>
    </source>
</evidence>
<proteinExistence type="predicted"/>